<dbReference type="Proteomes" id="UP000252707">
    <property type="component" value="Unassembled WGS sequence"/>
</dbReference>
<organism evidence="2 3">
    <name type="scientific">Thioalbus denitrificans</name>
    <dbReference type="NCBI Taxonomy" id="547122"/>
    <lineage>
        <taxon>Bacteria</taxon>
        <taxon>Pseudomonadati</taxon>
        <taxon>Pseudomonadota</taxon>
        <taxon>Gammaproteobacteria</taxon>
        <taxon>Chromatiales</taxon>
        <taxon>Ectothiorhodospiraceae</taxon>
        <taxon>Thioalbus</taxon>
    </lineage>
</organism>
<evidence type="ECO:0000313" key="2">
    <source>
        <dbReference type="EMBL" id="RCX31752.1"/>
    </source>
</evidence>
<feature type="coiled-coil region" evidence="1">
    <location>
        <begin position="66"/>
        <end position="93"/>
    </location>
</feature>
<gene>
    <name evidence="2" type="ORF">DFQ59_10299</name>
</gene>
<evidence type="ECO:0000313" key="3">
    <source>
        <dbReference type="Proteomes" id="UP000252707"/>
    </source>
</evidence>
<sequence>MAREGQGHSGAGAPDADSRVFYVSGKGWYFQAREGLIGPAASRVLALEYLDLLRALSPARRRVVWDAGLRRRAQELRRLVVRLERRLAGGENAVAEQRQLDRYRRLLLELAE</sequence>
<name>A0A369CCJ0_9GAMM</name>
<keyword evidence="3" id="KW-1185">Reference proteome</keyword>
<protein>
    <submittedName>
        <fullName evidence="2">Uncharacterized protein</fullName>
    </submittedName>
</protein>
<dbReference type="AlphaFoldDB" id="A0A369CCJ0"/>
<keyword evidence="1" id="KW-0175">Coiled coil</keyword>
<evidence type="ECO:0000256" key="1">
    <source>
        <dbReference type="SAM" id="Coils"/>
    </source>
</evidence>
<reference evidence="2 3" key="1">
    <citation type="submission" date="2018-07" db="EMBL/GenBank/DDBJ databases">
        <title>Genomic Encyclopedia of Type Strains, Phase IV (KMG-IV): sequencing the most valuable type-strain genomes for metagenomic binning, comparative biology and taxonomic classification.</title>
        <authorList>
            <person name="Goeker M."/>
        </authorList>
    </citation>
    <scope>NUCLEOTIDE SEQUENCE [LARGE SCALE GENOMIC DNA]</scope>
    <source>
        <strain evidence="2 3">DSM 26407</strain>
    </source>
</reference>
<proteinExistence type="predicted"/>
<dbReference type="EMBL" id="QPJY01000002">
    <property type="protein sequence ID" value="RCX31752.1"/>
    <property type="molecule type" value="Genomic_DNA"/>
</dbReference>
<dbReference type="RefSeq" id="WP_114278604.1">
    <property type="nucleotide sequence ID" value="NZ_QPJY01000002.1"/>
</dbReference>
<comment type="caution">
    <text evidence="2">The sequence shown here is derived from an EMBL/GenBank/DDBJ whole genome shotgun (WGS) entry which is preliminary data.</text>
</comment>
<accession>A0A369CCJ0</accession>